<dbReference type="SUPFAM" id="SSF103647">
    <property type="entry name" value="TSP type-3 repeat"/>
    <property type="match status" value="1"/>
</dbReference>
<feature type="domain" description="Peptidase S8/S53" evidence="10">
    <location>
        <begin position="206"/>
        <end position="469"/>
    </location>
</feature>
<dbReference type="Proteomes" id="UP001375382">
    <property type="component" value="Unassembled WGS sequence"/>
</dbReference>
<dbReference type="PROSITE" id="PS51892">
    <property type="entry name" value="SUBTILASE"/>
    <property type="match status" value="1"/>
</dbReference>
<dbReference type="InterPro" id="IPR023827">
    <property type="entry name" value="Peptidase_S8_Asp-AS"/>
</dbReference>
<evidence type="ECO:0000256" key="9">
    <source>
        <dbReference type="SAM" id="SignalP"/>
    </source>
</evidence>
<dbReference type="EMBL" id="JALAAR010000001">
    <property type="protein sequence ID" value="MEH8015700.1"/>
    <property type="molecule type" value="Genomic_DNA"/>
</dbReference>
<evidence type="ECO:0000256" key="1">
    <source>
        <dbReference type="ARBA" id="ARBA00011073"/>
    </source>
</evidence>
<dbReference type="InterPro" id="IPR036852">
    <property type="entry name" value="Peptidase_S8/S53_dom_sf"/>
</dbReference>
<dbReference type="PROSITE" id="PS00136">
    <property type="entry name" value="SUBTILASE_ASP"/>
    <property type="match status" value="1"/>
</dbReference>
<protein>
    <submittedName>
        <fullName evidence="11">S8 family serine peptidase</fullName>
    </submittedName>
</protein>
<dbReference type="PROSITE" id="PS00137">
    <property type="entry name" value="SUBTILASE_HIS"/>
    <property type="match status" value="1"/>
</dbReference>
<dbReference type="PROSITE" id="PS00138">
    <property type="entry name" value="SUBTILASE_SER"/>
    <property type="match status" value="1"/>
</dbReference>
<keyword evidence="4 6" id="KW-0378">Hydrolase</keyword>
<feature type="compositionally biased region" description="Acidic residues" evidence="8">
    <location>
        <begin position="1189"/>
        <end position="1210"/>
    </location>
</feature>
<evidence type="ECO:0000313" key="11">
    <source>
        <dbReference type="EMBL" id="MEH8015700.1"/>
    </source>
</evidence>
<dbReference type="CDD" id="cd07474">
    <property type="entry name" value="Peptidases_S8_subtilisin_Vpr-like"/>
    <property type="match status" value="1"/>
</dbReference>
<gene>
    <name evidence="11" type="ORF">MN202_00510</name>
</gene>
<dbReference type="PANTHER" id="PTHR43806">
    <property type="entry name" value="PEPTIDASE S8"/>
    <property type="match status" value="1"/>
</dbReference>
<evidence type="ECO:0000313" key="12">
    <source>
        <dbReference type="Proteomes" id="UP001375382"/>
    </source>
</evidence>
<keyword evidence="2 6" id="KW-0645">Protease</keyword>
<keyword evidence="5 6" id="KW-0720">Serine protease</keyword>
<dbReference type="NCBIfam" id="TIGR03501">
    <property type="entry name" value="GlyGly_CTERM"/>
    <property type="match status" value="1"/>
</dbReference>
<evidence type="ECO:0000256" key="8">
    <source>
        <dbReference type="SAM" id="MobiDB-lite"/>
    </source>
</evidence>
<dbReference type="SUPFAM" id="SSF52743">
    <property type="entry name" value="Subtilisin-like"/>
    <property type="match status" value="1"/>
</dbReference>
<dbReference type="InterPro" id="IPR028974">
    <property type="entry name" value="TSP_type-3_rpt"/>
</dbReference>
<keyword evidence="3 9" id="KW-0732">Signal</keyword>
<dbReference type="InterPro" id="IPR020008">
    <property type="entry name" value="GlyGly_CTERM"/>
</dbReference>
<dbReference type="Gene3D" id="4.10.1080.10">
    <property type="entry name" value="TSP type-3 repeat"/>
    <property type="match status" value="1"/>
</dbReference>
<comment type="caution">
    <text evidence="11">The sequence shown here is derived from an EMBL/GenBank/DDBJ whole genome shotgun (WGS) entry which is preliminary data.</text>
</comment>
<sequence length="1337" mass="144012">MRLAIALMVFTCVSNKLSAANTIQYANNKVFLADGTTIPYEPGKDQLIVLNHSNSNKVQVQYLQKGLQRVIVELTDAALLPHMQAFKQKHTALAKPGLAASRHQLETTAELARYNNTLLQQQDRLLSMVRNLAPDTRLHQRHSKLLNALVIDVNEQHLDTLRRMPNVARVSRQQRVYKTLSDSVPLVKAPAVWAMSDQHKQSVNGIGIDVAVLDTGIDYTHPALGGCLGQGCKVVAGYDFHNQDSDPMDGDGHGTHVAGIIAAESETYSGVAPKVNLHAYKVLSDEGWGNDTAIIAALEYAADPDGDPSTDDAVDVINMSLGGGGDADDPLSRATNAAVETGIIVVVAAGNASNFGDIAASSPASAAKAITVASTTKTDQLSDFSSKSESIAGAGLKPELAAPGSDIIAPYLSHDTASLSGTSMASPHVAGAAALLRQLYPQASVADIRGMLMASSVDLGLLPYEQGAGRLDITAATKVSFYADKGILAFGNIDNSLSQWQSSLPLTLQNLTAEDIAITLALSEDIASTMPANVQISWPQQDYVIPANASLSIDVSLTVSDAQSLPYPDNGAYAFVDRIVISSAQQSLTVPVTFDKATELTIKMDNEVAGNLVLHSDDNTFQRNFYMEPASSRTIKVPQKALNAKVLFEAHFPIFYPQFNLPDNVAIHSFDLRRINPTTNTAIEFQLSDIDTLVGFDELLDANGDKADTDDVALNFLSYGNFYYGDNQHYGFFAGGYERPPLLGISSRHSFIYADIGTSGVIPAASATEPPTILLLQRKIEQPAAGLDLFSPSLAQLRNFTVWLPEQQTTDVRTVSYSLHALSGNSISSRINTNFAFANIAVIPELATQSSFDVGVVKDEVPWLDYQARSEQLTPLETKGINAKQFYGPGQITYPGDIIDFRRAGSYFSGTFYSSDSGIQFNIGMSMSFVSFVADINLNRFGHGATNLQLSWFCDGELQQQYPIYPTQAEAIPIPELSCDLATLELGFNSWLHGIPYWSWLTLNEVDITNFSVQAINNISVFEAEQSVSDQIVNQLNARIEIHLPYHAANLNLKAELKLGNGEFMQLTPIPELNNADYAIFALPMVAGEHVASIRLTYGYRSHITQTLNGLFLLGADAGEADVDGDGTPNSEDADNDNDGVNDTDDAFPYDATEWLDTDGDGIGNNADTDDDNDGVADTQDAFPLDATEWQDNDGDDIGNNADPDDDNDGVADTQDAFPLYAAEWLDNDGDGIGNNADTDDDNDGVADTQDAFPLDATEWLDTDGDGVGNNADTDDDNDGVADTQDAFPLDPSRSALPTPPAKAKDSGGGSLSLFWLLLLTLLPAIRQQKRNSVKQI</sequence>
<proteinExistence type="inferred from homology"/>
<feature type="active site" description="Charge relay system" evidence="6">
    <location>
        <position position="214"/>
    </location>
</feature>
<dbReference type="InterPro" id="IPR050131">
    <property type="entry name" value="Peptidase_S8_subtilisin-like"/>
</dbReference>
<feature type="active site" description="Charge relay system" evidence="6">
    <location>
        <position position="423"/>
    </location>
</feature>
<evidence type="ECO:0000256" key="3">
    <source>
        <dbReference type="ARBA" id="ARBA00022729"/>
    </source>
</evidence>
<keyword evidence="12" id="KW-1185">Reference proteome</keyword>
<accession>A0ABU8C197</accession>
<dbReference type="RefSeq" id="WP_335734122.1">
    <property type="nucleotide sequence ID" value="NZ_JALAAR010000001.1"/>
</dbReference>
<reference evidence="11 12" key="1">
    <citation type="journal article" date="2023" name="Ecotoxicol. Environ. Saf.">
        <title>Mercury remediation potential of mercury-resistant strain Rheinheimera metallidurans sp. nov. isolated from a municipal waste dumping site.</title>
        <authorList>
            <person name="Yadav V."/>
            <person name="Manjhi A."/>
            <person name="Vadakedath N."/>
        </authorList>
    </citation>
    <scope>NUCLEOTIDE SEQUENCE [LARGE SCALE GENOMIC DNA]</scope>
    <source>
        <strain evidence="11 12">E-49</strain>
    </source>
</reference>
<evidence type="ECO:0000256" key="6">
    <source>
        <dbReference type="PROSITE-ProRule" id="PRU01240"/>
    </source>
</evidence>
<dbReference type="InterPro" id="IPR022398">
    <property type="entry name" value="Peptidase_S8_His-AS"/>
</dbReference>
<feature type="region of interest" description="Disordered" evidence="8">
    <location>
        <begin position="1226"/>
        <end position="1308"/>
    </location>
</feature>
<dbReference type="PANTHER" id="PTHR43806:SF11">
    <property type="entry name" value="CEREVISIN-RELATED"/>
    <property type="match status" value="1"/>
</dbReference>
<organism evidence="11 12">
    <name type="scientific">Rheinheimera muenzenbergensis</name>
    <dbReference type="NCBI Taxonomy" id="1193628"/>
    <lineage>
        <taxon>Bacteria</taxon>
        <taxon>Pseudomonadati</taxon>
        <taxon>Pseudomonadota</taxon>
        <taxon>Gammaproteobacteria</taxon>
        <taxon>Chromatiales</taxon>
        <taxon>Chromatiaceae</taxon>
        <taxon>Rheinheimera</taxon>
    </lineage>
</organism>
<evidence type="ECO:0000256" key="4">
    <source>
        <dbReference type="ARBA" id="ARBA00022801"/>
    </source>
</evidence>
<feature type="compositionally biased region" description="Acidic residues" evidence="8">
    <location>
        <begin position="1132"/>
        <end position="1160"/>
    </location>
</feature>
<evidence type="ECO:0000256" key="5">
    <source>
        <dbReference type="ARBA" id="ARBA00022825"/>
    </source>
</evidence>
<dbReference type="Pfam" id="PF02412">
    <property type="entry name" value="TSP_3"/>
    <property type="match status" value="2"/>
</dbReference>
<feature type="active site" description="Charge relay system" evidence="6">
    <location>
        <position position="253"/>
    </location>
</feature>
<dbReference type="InterPro" id="IPR015500">
    <property type="entry name" value="Peptidase_S8_subtilisin-rel"/>
</dbReference>
<dbReference type="InterPro" id="IPR023828">
    <property type="entry name" value="Peptidase_S8_Ser-AS"/>
</dbReference>
<dbReference type="InterPro" id="IPR003367">
    <property type="entry name" value="Thrombospondin_3-like_rpt"/>
</dbReference>
<evidence type="ECO:0000256" key="2">
    <source>
        <dbReference type="ARBA" id="ARBA00022670"/>
    </source>
</evidence>
<name>A0ABU8C197_9GAMM</name>
<dbReference type="Gene3D" id="3.40.50.200">
    <property type="entry name" value="Peptidase S8/S53 domain"/>
    <property type="match status" value="1"/>
</dbReference>
<evidence type="ECO:0000259" key="10">
    <source>
        <dbReference type="Pfam" id="PF00082"/>
    </source>
</evidence>
<feature type="chain" id="PRO_5046985027" evidence="9">
    <location>
        <begin position="20"/>
        <end position="1337"/>
    </location>
</feature>
<dbReference type="InterPro" id="IPR034213">
    <property type="entry name" value="S8_Vpr-like"/>
</dbReference>
<evidence type="ECO:0000256" key="7">
    <source>
        <dbReference type="RuleBase" id="RU003355"/>
    </source>
</evidence>
<dbReference type="PRINTS" id="PR00723">
    <property type="entry name" value="SUBTILISIN"/>
</dbReference>
<dbReference type="Pfam" id="PF00082">
    <property type="entry name" value="Peptidase_S8"/>
    <property type="match status" value="1"/>
</dbReference>
<feature type="region of interest" description="Disordered" evidence="8">
    <location>
        <begin position="1122"/>
        <end position="1213"/>
    </location>
</feature>
<feature type="signal peptide" evidence="9">
    <location>
        <begin position="1"/>
        <end position="19"/>
    </location>
</feature>
<dbReference type="InterPro" id="IPR000209">
    <property type="entry name" value="Peptidase_S8/S53_dom"/>
</dbReference>
<comment type="similarity">
    <text evidence="1 6 7">Belongs to the peptidase S8 family.</text>
</comment>